<feature type="compositionally biased region" description="Low complexity" evidence="6">
    <location>
        <begin position="1"/>
        <end position="23"/>
    </location>
</feature>
<feature type="region of interest" description="Disordered" evidence="6">
    <location>
        <begin position="1"/>
        <end position="43"/>
    </location>
</feature>
<dbReference type="PANTHER" id="PTHR40077">
    <property type="entry name" value="MEMBRANE PROTEIN-RELATED"/>
    <property type="match status" value="1"/>
</dbReference>
<reference evidence="10" key="1">
    <citation type="journal article" date="2019" name="Int. J. Syst. Evol. Microbiol.">
        <title>The Global Catalogue of Microorganisms (GCM) 10K type strain sequencing project: providing services to taxonomists for standard genome sequencing and annotation.</title>
        <authorList>
            <consortium name="The Broad Institute Genomics Platform"/>
            <consortium name="The Broad Institute Genome Sequencing Center for Infectious Disease"/>
            <person name="Wu L."/>
            <person name="Ma J."/>
        </authorList>
    </citation>
    <scope>NUCLEOTIDE SEQUENCE [LARGE SCALE GENOMIC DNA]</scope>
    <source>
        <strain evidence="10">CGMCC 1.15480</strain>
    </source>
</reference>
<evidence type="ECO:0000256" key="3">
    <source>
        <dbReference type="ARBA" id="ARBA00022692"/>
    </source>
</evidence>
<comment type="caution">
    <text evidence="9">The sequence shown here is derived from an EMBL/GenBank/DDBJ whole genome shotgun (WGS) entry which is preliminary data.</text>
</comment>
<evidence type="ECO:0000256" key="1">
    <source>
        <dbReference type="ARBA" id="ARBA00004651"/>
    </source>
</evidence>
<dbReference type="PANTHER" id="PTHR40077:SF2">
    <property type="entry name" value="MEMBRANE PROTEIN"/>
    <property type="match status" value="1"/>
</dbReference>
<keyword evidence="10" id="KW-1185">Reference proteome</keyword>
<dbReference type="Proteomes" id="UP000597761">
    <property type="component" value="Unassembled WGS sequence"/>
</dbReference>
<keyword evidence="2" id="KW-1003">Cell membrane</keyword>
<gene>
    <name evidence="9" type="ORF">GCM10011512_10560</name>
</gene>
<feature type="transmembrane region" description="Helical" evidence="7">
    <location>
        <begin position="113"/>
        <end position="133"/>
    </location>
</feature>
<protein>
    <recommendedName>
        <fullName evidence="8">DUF3817 domain-containing protein</fullName>
    </recommendedName>
</protein>
<dbReference type="InterPro" id="IPR023845">
    <property type="entry name" value="DUF3817_TM"/>
</dbReference>
<feature type="domain" description="DUF3817" evidence="8">
    <location>
        <begin position="54"/>
        <end position="170"/>
    </location>
</feature>
<feature type="compositionally biased region" description="Gly residues" evidence="6">
    <location>
        <begin position="24"/>
        <end position="33"/>
    </location>
</feature>
<dbReference type="Pfam" id="PF12823">
    <property type="entry name" value="DUF3817"/>
    <property type="match status" value="1"/>
</dbReference>
<organism evidence="9 10">
    <name type="scientific">Tersicoccus solisilvae</name>
    <dbReference type="NCBI Taxonomy" id="1882339"/>
    <lineage>
        <taxon>Bacteria</taxon>
        <taxon>Bacillati</taxon>
        <taxon>Actinomycetota</taxon>
        <taxon>Actinomycetes</taxon>
        <taxon>Micrococcales</taxon>
        <taxon>Micrococcaceae</taxon>
        <taxon>Tersicoccus</taxon>
    </lineage>
</organism>
<feature type="transmembrane region" description="Helical" evidence="7">
    <location>
        <begin position="58"/>
        <end position="76"/>
    </location>
</feature>
<sequence>MTESNPQPTTAPASSAPAGRPATTGGGPRGDGGPSRPTRRRFGGTNAQIRSALGFYRVMAYLTGTFLILLCIEMLVRYGAGYDLIAGGTDAATNTTVPLGLNMIAADNLSGGLNLSTGILIVHGWLYVLYLIADFRLWSLMRWPFTRFLVIALGGVVPGLSFVMERRIHREAEHELVANPKAARRY</sequence>
<feature type="transmembrane region" description="Helical" evidence="7">
    <location>
        <begin position="145"/>
        <end position="164"/>
    </location>
</feature>
<evidence type="ECO:0000256" key="4">
    <source>
        <dbReference type="ARBA" id="ARBA00022989"/>
    </source>
</evidence>
<evidence type="ECO:0000259" key="8">
    <source>
        <dbReference type="Pfam" id="PF12823"/>
    </source>
</evidence>
<dbReference type="EMBL" id="BMJI01000004">
    <property type="protein sequence ID" value="GGC85588.1"/>
    <property type="molecule type" value="Genomic_DNA"/>
</dbReference>
<keyword evidence="4 7" id="KW-1133">Transmembrane helix</keyword>
<evidence type="ECO:0000313" key="9">
    <source>
        <dbReference type="EMBL" id="GGC85588.1"/>
    </source>
</evidence>
<keyword evidence="3 7" id="KW-0812">Transmembrane</keyword>
<keyword evidence="5 7" id="KW-0472">Membrane</keyword>
<evidence type="ECO:0000256" key="5">
    <source>
        <dbReference type="ARBA" id="ARBA00023136"/>
    </source>
</evidence>
<evidence type="ECO:0000256" key="6">
    <source>
        <dbReference type="SAM" id="MobiDB-lite"/>
    </source>
</evidence>
<name>A0ABQ1P2M0_9MICC</name>
<evidence type="ECO:0000256" key="2">
    <source>
        <dbReference type="ARBA" id="ARBA00022475"/>
    </source>
</evidence>
<proteinExistence type="predicted"/>
<accession>A0ABQ1P2M0</accession>
<evidence type="ECO:0000313" key="10">
    <source>
        <dbReference type="Proteomes" id="UP000597761"/>
    </source>
</evidence>
<evidence type="ECO:0000256" key="7">
    <source>
        <dbReference type="SAM" id="Phobius"/>
    </source>
</evidence>
<dbReference type="NCBIfam" id="TIGR03954">
    <property type="entry name" value="integ_memb_HG"/>
    <property type="match status" value="1"/>
</dbReference>
<comment type="subcellular location">
    <subcellularLocation>
        <location evidence="1">Cell membrane</location>
        <topology evidence="1">Multi-pass membrane protein</topology>
    </subcellularLocation>
</comment>